<feature type="compositionally biased region" description="Basic residues" evidence="7">
    <location>
        <begin position="818"/>
        <end position="827"/>
    </location>
</feature>
<feature type="compositionally biased region" description="Low complexity" evidence="7">
    <location>
        <begin position="255"/>
        <end position="266"/>
    </location>
</feature>
<dbReference type="InterPro" id="IPR051195">
    <property type="entry name" value="Fungal_stress_NST1"/>
</dbReference>
<feature type="compositionally biased region" description="Basic and acidic residues" evidence="7">
    <location>
        <begin position="674"/>
        <end position="764"/>
    </location>
</feature>
<feature type="compositionally biased region" description="Pro residues" evidence="7">
    <location>
        <begin position="773"/>
        <end position="790"/>
    </location>
</feature>
<evidence type="ECO:0000256" key="3">
    <source>
        <dbReference type="ARBA" id="ARBA00015112"/>
    </source>
</evidence>
<feature type="compositionally biased region" description="Basic residues" evidence="7">
    <location>
        <begin position="284"/>
        <end position="294"/>
    </location>
</feature>
<dbReference type="OrthoDB" id="21629at2759"/>
<keyword evidence="6" id="KW-0175">Coiled coil</keyword>
<proteinExistence type="inferred from homology"/>
<feature type="region of interest" description="Disordered" evidence="7">
    <location>
        <begin position="537"/>
        <end position="610"/>
    </location>
</feature>
<feature type="compositionally biased region" description="Polar residues" evidence="7">
    <location>
        <begin position="16"/>
        <end position="42"/>
    </location>
</feature>
<dbReference type="PANTHER" id="PTHR31780:SF10">
    <property type="entry name" value="LD36051P"/>
    <property type="match status" value="1"/>
</dbReference>
<protein>
    <recommendedName>
        <fullName evidence="4">Stress response protein NST1</fullName>
    </recommendedName>
    <alternativeName>
        <fullName evidence="3">Stress response protein nst1</fullName>
    </alternativeName>
</protein>
<evidence type="ECO:0000256" key="2">
    <source>
        <dbReference type="ARBA" id="ARBA00007112"/>
    </source>
</evidence>
<feature type="compositionally biased region" description="Low complexity" evidence="7">
    <location>
        <begin position="319"/>
        <end position="346"/>
    </location>
</feature>
<name>A0A2P6N3L4_9EUKA</name>
<gene>
    <name evidence="8" type="ORF">PROFUN_13605</name>
</gene>
<dbReference type="Proteomes" id="UP000241769">
    <property type="component" value="Unassembled WGS sequence"/>
</dbReference>
<reference evidence="8 9" key="1">
    <citation type="journal article" date="2018" name="Genome Biol. Evol.">
        <title>Multiple Roots of Fruiting Body Formation in Amoebozoa.</title>
        <authorList>
            <person name="Hillmann F."/>
            <person name="Forbes G."/>
            <person name="Novohradska S."/>
            <person name="Ferling I."/>
            <person name="Riege K."/>
            <person name="Groth M."/>
            <person name="Westermann M."/>
            <person name="Marz M."/>
            <person name="Spaller T."/>
            <person name="Winckler T."/>
            <person name="Schaap P."/>
            <person name="Glockner G."/>
        </authorList>
    </citation>
    <scope>NUCLEOTIDE SEQUENCE [LARGE SCALE GENOMIC DNA]</scope>
    <source>
        <strain evidence="8 9">Jena</strain>
    </source>
</reference>
<dbReference type="GO" id="GO:0005737">
    <property type="term" value="C:cytoplasm"/>
    <property type="evidence" value="ECO:0007669"/>
    <property type="project" value="UniProtKB-SubCell"/>
</dbReference>
<feature type="compositionally biased region" description="Low complexity" evidence="7">
    <location>
        <begin position="858"/>
        <end position="868"/>
    </location>
</feature>
<evidence type="ECO:0000256" key="7">
    <source>
        <dbReference type="SAM" id="MobiDB-lite"/>
    </source>
</evidence>
<sequence>MTSPSSNIDSLPPFTPTLSISQPNDSTSDGSMFRLGSSTTSFGAPGNPMFYSASEGTSRKNSRGGMRRTSTGSNRSKVKRNDEEDEEELGVHFCLRTSPHDEVQQSFNFQPLEAEVKRSPFLSVDTTKGFMFGNPENDKMIAPQKKFHTRQYVKRSPTASTEPTTPAPSDSPAAAATIETVKVSTAVASTIPPSLSSEIQEGETSMNTNSKRSKRKKDQAFSNSLDQEDTGGYSEPDTNIDGTLLHPVLSAIKAGLGTPKTTGTPPIHSGKPSGGHTREGNGHNHAHNHSHFHSSYHLPPPYSTSRHSIPSAPPKKPSKSGNTTNGKSTGGHSTSGTSGTSGPKTKTAPRRMGNSKQIAAYQASRDSLRLAEAKRKVNMEKNNVRTKKSREVWEEKEREERQKIKDFWLALTDTQRRELVKLEKEAVLKKMKEQQKHTCSCSVCGRRRTVIEEELEMLYDAYYEELEHYEGDGKRKMGETNHGPSTPHTPSEEGDESFSFAKSLTVKGGILTVADDLLKNEGKKFLEMMEKLAERRMRKEDEDMDMDDIEYDETGSSEDIDDDNDDEEETDEEYGEEGGGPPMSDSDNFRDDDPDNLDDDEEEQRLEEGRKMFQMFAAKMFEQRVLSAYREKVALENQKKLLQEMANEEKMERERQESKLRKAKAKKEKKKLAKEKAEETKEARRKEEQEEKKKAEEEQHRTAAEELKKKKEEEKKKKVEEEKRKEEEAKKREQERKRMEEEKKKIEEEKKREAEKRKQEEANLKKKKEAKAAPPPISLPPPPASLPPPTTSLAPSNNIPPSEATTTEEMSEASATEKKKRKKKKKGQQGNTYLGVNPNAGTVMRSTVPVPANPLPTPVSTSTTPKKVIPNLPPTNVNTGVPTGKTVPQEEEREDSADLSDDDDIDQLLSNLVPAALDEGEEHPSAHRSGQTFSKGQPTGDSFSQVQQSFSTMNIKGNKHPSPIPWDNDSPPNMVQPDAIAENSAPNVGFRPIPPAANSMWGGVHTETSPYPLYAPYPTLGGPNWGNTMLMHPPIMPSIPPPSPNLMWSNVAPPPMASNWKFLPTAANTGPMMHNPGVMLPGHVQMSTQQRQASAPNPRAPPFVPASMKTEPAYR</sequence>
<accession>A0A2P6N3L4</accession>
<evidence type="ECO:0000313" key="9">
    <source>
        <dbReference type="Proteomes" id="UP000241769"/>
    </source>
</evidence>
<feature type="compositionally biased region" description="Low complexity" evidence="7">
    <location>
        <begin position="156"/>
        <end position="175"/>
    </location>
</feature>
<dbReference type="EMBL" id="MDYQ01000217">
    <property type="protein sequence ID" value="PRP78548.1"/>
    <property type="molecule type" value="Genomic_DNA"/>
</dbReference>
<comment type="caution">
    <text evidence="8">The sequence shown here is derived from an EMBL/GenBank/DDBJ whole genome shotgun (WGS) entry which is preliminary data.</text>
</comment>
<feature type="region of interest" description="Disordered" evidence="7">
    <location>
        <begin position="1087"/>
        <end position="1115"/>
    </location>
</feature>
<feature type="region of interest" description="Disordered" evidence="7">
    <location>
        <begin position="473"/>
        <end position="497"/>
    </location>
</feature>
<feature type="compositionally biased region" description="Acidic residues" evidence="7">
    <location>
        <begin position="590"/>
        <end position="605"/>
    </location>
</feature>
<feature type="region of interest" description="Disordered" evidence="7">
    <location>
        <begin position="1"/>
        <end position="87"/>
    </location>
</feature>
<feature type="compositionally biased region" description="Basic residues" evidence="7">
    <location>
        <begin position="661"/>
        <end position="673"/>
    </location>
</feature>
<keyword evidence="9" id="KW-1185">Reference proteome</keyword>
<dbReference type="InterPro" id="IPR025279">
    <property type="entry name" value="NST1"/>
</dbReference>
<dbReference type="STRING" id="1890364.A0A2P6N3L4"/>
<feature type="compositionally biased region" description="Polar residues" evidence="7">
    <location>
        <begin position="189"/>
        <end position="210"/>
    </location>
</feature>
<organism evidence="8 9">
    <name type="scientific">Planoprotostelium fungivorum</name>
    <dbReference type="NCBI Taxonomy" id="1890364"/>
    <lineage>
        <taxon>Eukaryota</taxon>
        <taxon>Amoebozoa</taxon>
        <taxon>Evosea</taxon>
        <taxon>Variosea</taxon>
        <taxon>Cavosteliida</taxon>
        <taxon>Cavosteliaceae</taxon>
        <taxon>Planoprotostelium</taxon>
    </lineage>
</organism>
<feature type="compositionally biased region" description="Basic and acidic residues" evidence="7">
    <location>
        <begin position="645"/>
        <end position="660"/>
    </location>
</feature>
<feature type="region of interest" description="Disordered" evidence="7">
    <location>
        <begin position="132"/>
        <end position="175"/>
    </location>
</feature>
<evidence type="ECO:0000256" key="1">
    <source>
        <dbReference type="ARBA" id="ARBA00004496"/>
    </source>
</evidence>
<keyword evidence="5" id="KW-0963">Cytoplasm</keyword>
<feature type="compositionally biased region" description="Acidic residues" evidence="7">
    <location>
        <begin position="889"/>
        <end position="906"/>
    </location>
</feature>
<dbReference type="AlphaFoldDB" id="A0A2P6N3L4"/>
<dbReference type="InParanoid" id="A0A2P6N3L4"/>
<comment type="subcellular location">
    <subcellularLocation>
        <location evidence="1">Cytoplasm</location>
    </subcellularLocation>
</comment>
<evidence type="ECO:0000256" key="4">
    <source>
        <dbReference type="ARBA" id="ARBA00020733"/>
    </source>
</evidence>
<feature type="compositionally biased region" description="Polar residues" evidence="7">
    <location>
        <begin position="928"/>
        <end position="945"/>
    </location>
</feature>
<feature type="region of interest" description="Disordered" evidence="7">
    <location>
        <begin position="645"/>
        <end position="945"/>
    </location>
</feature>
<evidence type="ECO:0000313" key="8">
    <source>
        <dbReference type="EMBL" id="PRP78548.1"/>
    </source>
</evidence>
<dbReference type="PANTHER" id="PTHR31780">
    <property type="entry name" value="STRESS RESPONSE PROTEIN NST1-RELATED"/>
    <property type="match status" value="1"/>
</dbReference>
<evidence type="ECO:0000256" key="6">
    <source>
        <dbReference type="ARBA" id="ARBA00023054"/>
    </source>
</evidence>
<evidence type="ECO:0000256" key="5">
    <source>
        <dbReference type="ARBA" id="ARBA00022490"/>
    </source>
</evidence>
<feature type="compositionally biased region" description="Low complexity" evidence="7">
    <location>
        <begin position="791"/>
        <end position="814"/>
    </location>
</feature>
<feature type="compositionally biased region" description="Acidic residues" evidence="7">
    <location>
        <begin position="542"/>
        <end position="576"/>
    </location>
</feature>
<feature type="region of interest" description="Disordered" evidence="7">
    <location>
        <begin position="189"/>
        <end position="364"/>
    </location>
</feature>
<dbReference type="Pfam" id="PF13945">
    <property type="entry name" value="NST1"/>
    <property type="match status" value="1"/>
</dbReference>
<comment type="similarity">
    <text evidence="2">Belongs to the NST1 family.</text>
</comment>